<keyword evidence="3" id="KW-0472">Membrane</keyword>
<reference evidence="5" key="1">
    <citation type="submission" date="2015-07" db="EMBL/GenBank/DDBJ databases">
        <title>Adaptation to a free-living lifestyle via gene acquisitions in the diplomonad Trepomonas sp. PC1.</title>
        <authorList>
            <person name="Xu F."/>
            <person name="Jerlstrom-Hultqvist J."/>
            <person name="Kolisko M."/>
            <person name="Simpson A.G.B."/>
            <person name="Roger A.J."/>
            <person name="Svard S.G."/>
            <person name="Andersson J.O."/>
        </authorList>
    </citation>
    <scope>NUCLEOTIDE SEQUENCE</scope>
    <source>
        <strain evidence="5">PC1</strain>
    </source>
</reference>
<keyword evidence="3" id="KW-0812">Transmembrane</keyword>
<dbReference type="Gene3D" id="3.30.497.10">
    <property type="entry name" value="Antithrombin, subunit I, domain 2"/>
    <property type="match status" value="1"/>
</dbReference>
<dbReference type="GO" id="GO:0004867">
    <property type="term" value="F:serine-type endopeptidase inhibitor activity"/>
    <property type="evidence" value="ECO:0007669"/>
    <property type="project" value="InterPro"/>
</dbReference>
<dbReference type="AlphaFoldDB" id="A0A146KER8"/>
<protein>
    <submittedName>
        <fullName evidence="5">Serpin 1</fullName>
    </submittedName>
</protein>
<dbReference type="InterPro" id="IPR042185">
    <property type="entry name" value="Serpin_sf_2"/>
</dbReference>
<dbReference type="SMART" id="SM00093">
    <property type="entry name" value="SERPIN"/>
    <property type="match status" value="1"/>
</dbReference>
<feature type="non-terminal residue" evidence="5">
    <location>
        <position position="1"/>
    </location>
</feature>
<accession>A0A146KER8</accession>
<dbReference type="InterPro" id="IPR023796">
    <property type="entry name" value="Serpin_dom"/>
</dbReference>
<evidence type="ECO:0000256" key="1">
    <source>
        <dbReference type="ARBA" id="ARBA00009500"/>
    </source>
</evidence>
<dbReference type="SUPFAM" id="SSF56574">
    <property type="entry name" value="Serpins"/>
    <property type="match status" value="1"/>
</dbReference>
<evidence type="ECO:0000259" key="4">
    <source>
        <dbReference type="SMART" id="SM00093"/>
    </source>
</evidence>
<gene>
    <name evidence="5" type="ORF">TPC1_11849</name>
</gene>
<feature type="transmembrane region" description="Helical" evidence="3">
    <location>
        <begin position="21"/>
        <end position="39"/>
    </location>
</feature>
<evidence type="ECO:0000256" key="3">
    <source>
        <dbReference type="SAM" id="Phobius"/>
    </source>
</evidence>
<evidence type="ECO:0000256" key="2">
    <source>
        <dbReference type="RuleBase" id="RU000411"/>
    </source>
</evidence>
<dbReference type="Pfam" id="PF00079">
    <property type="entry name" value="Serpin"/>
    <property type="match status" value="1"/>
</dbReference>
<dbReference type="Gene3D" id="2.30.39.10">
    <property type="entry name" value="Alpha-1-antitrypsin, domain 1"/>
    <property type="match status" value="1"/>
</dbReference>
<proteinExistence type="inferred from homology"/>
<dbReference type="GO" id="GO:0005615">
    <property type="term" value="C:extracellular space"/>
    <property type="evidence" value="ECO:0007669"/>
    <property type="project" value="InterPro"/>
</dbReference>
<comment type="similarity">
    <text evidence="1 2">Belongs to the serpin family.</text>
</comment>
<name>A0A146KER8_9EUKA</name>
<evidence type="ECO:0000313" key="5">
    <source>
        <dbReference type="EMBL" id="JAP95232.1"/>
    </source>
</evidence>
<sequence length="332" mass="37716">PKQMNQNAQTMYGKLRMHQQSGSYSPLTFLYAVSILAQISNDSSIQELRQVVKFDNKQLLCQVANITNDKQASIVANMFSRRIGQISSAFMSQMMSDYNFTPEALISAQQVNQWCSRHTNNKIPELVNDISDIETIILSAFHFRDEFEKKFQKELTHEDIFHGLTKSQKQFMAQTDLFDFAKTKQFTAVKMSFRDSKMQQIFAIPTKMEEIDIDEVVNANFQRKKVELKIPKTKIENTLRLKSILQELGVKKIFVNINAQESLGSVLQVGEIIQKNFIDTNEEGTEAASVTGVIFGKSAALAEEAEVFIANVPFVSLLVYDQQVVMVNSIVE</sequence>
<dbReference type="PANTHER" id="PTHR11461">
    <property type="entry name" value="SERINE PROTEASE INHIBITOR, SERPIN"/>
    <property type="match status" value="1"/>
</dbReference>
<dbReference type="EMBL" id="GDID01001374">
    <property type="protein sequence ID" value="JAP95232.1"/>
    <property type="molecule type" value="Transcribed_RNA"/>
</dbReference>
<organism evidence="5">
    <name type="scientific">Trepomonas sp. PC1</name>
    <dbReference type="NCBI Taxonomy" id="1076344"/>
    <lineage>
        <taxon>Eukaryota</taxon>
        <taxon>Metamonada</taxon>
        <taxon>Diplomonadida</taxon>
        <taxon>Hexamitidae</taxon>
        <taxon>Hexamitinae</taxon>
        <taxon>Trepomonas</taxon>
    </lineage>
</organism>
<dbReference type="InterPro" id="IPR000215">
    <property type="entry name" value="Serpin_fam"/>
</dbReference>
<keyword evidence="3" id="KW-1133">Transmembrane helix</keyword>
<dbReference type="PANTHER" id="PTHR11461:SF211">
    <property type="entry name" value="GH10112P-RELATED"/>
    <property type="match status" value="1"/>
</dbReference>
<dbReference type="CDD" id="cd00172">
    <property type="entry name" value="serpin"/>
    <property type="match status" value="1"/>
</dbReference>
<feature type="domain" description="Serpin" evidence="4">
    <location>
        <begin position="15"/>
        <end position="327"/>
    </location>
</feature>
<dbReference type="InterPro" id="IPR042178">
    <property type="entry name" value="Serpin_sf_1"/>
</dbReference>
<dbReference type="InterPro" id="IPR036186">
    <property type="entry name" value="Serpin_sf"/>
</dbReference>